<gene>
    <name evidence="3" type="primary">LOC118270267</name>
</gene>
<dbReference type="InterPro" id="IPR043504">
    <property type="entry name" value="Peptidase_S1_PA_chymotrypsin"/>
</dbReference>
<feature type="compositionally biased region" description="Basic residues" evidence="1">
    <location>
        <begin position="552"/>
        <end position="565"/>
    </location>
</feature>
<dbReference type="InterPro" id="IPR009003">
    <property type="entry name" value="Peptidase_S1_PA"/>
</dbReference>
<dbReference type="RefSeq" id="XP_050554577.1">
    <property type="nucleotide sequence ID" value="XM_050698620.1"/>
</dbReference>
<feature type="region of interest" description="Disordered" evidence="1">
    <location>
        <begin position="536"/>
        <end position="583"/>
    </location>
</feature>
<proteinExistence type="predicted"/>
<sequence length="643" mass="73929">MGRSSDFSWLGLFKVSLEDYDDVDEIVTGIVLIKPNYALANAEDIAKIPKEIFLQHSEAMFISEGDVAVYYRPLSYVTHPEHQTAVYSSIAIVKLAVPEDSQVIPICFPDISYDSDHLYLFGYTDDNDNTIWEKVIYKIQPVDTHTCARFYKNEGLVDRQHEPESYVCGRHQYSNASCIWENGMVLASNTTGWFTLIGFSVHGPGCNVPARFIFMLHYFSWINSVTRESGRRAGDDSDEVPLHNLVKSINVPLEKNPTPVFFIRHDYIKWPSFKHAVQMKYFHLEEPTYEDPHAIAIYPFNTTQEMYWKACQSSRALIYREHFKLDAPRTSGVVRYKVQCTERSEAFLTLRDEINFTPEEGDTFGGGHNPMHDAAFQVVPVTEKMPAAMNPANISSDEIEPMKFPNSVVQYLSGKSATGKVISYDLYIQLKFHGSAVLKFQIFGEPLLRGTTSEPARALYADPFTFPSHTEENPYGARTTHGPNWRPPPGWDIPETSPRLTLRGWAGDPSNLDELIRFNITENTRVNDDVITLEATDDDDDPIKTTPDPYNSRRKKERYDSRRKKERFDSRRNKERFDSRRNKERFDSRRNKERFWGNTVKWPSLVVDDNLEHESLNAGPRLSPDPWFMSACCVILLMLFGIR</sequence>
<evidence type="ECO:0000256" key="1">
    <source>
        <dbReference type="SAM" id="MobiDB-lite"/>
    </source>
</evidence>
<feature type="compositionally biased region" description="Basic and acidic residues" evidence="1">
    <location>
        <begin position="566"/>
        <end position="583"/>
    </location>
</feature>
<name>A0A9R0DW46_SPOFR</name>
<dbReference type="Gene3D" id="2.40.10.10">
    <property type="entry name" value="Trypsin-like serine proteases"/>
    <property type="match status" value="1"/>
</dbReference>
<evidence type="ECO:0000313" key="2">
    <source>
        <dbReference type="Proteomes" id="UP000829999"/>
    </source>
</evidence>
<keyword evidence="2" id="KW-1185">Reference proteome</keyword>
<dbReference type="SUPFAM" id="SSF50494">
    <property type="entry name" value="Trypsin-like serine proteases"/>
    <property type="match status" value="1"/>
</dbReference>
<accession>A0A9R0DW46</accession>
<protein>
    <submittedName>
        <fullName evidence="3">Uncharacterized protein LOC118270267 isoform X2</fullName>
    </submittedName>
</protein>
<dbReference type="GeneID" id="118270267"/>
<evidence type="ECO:0000313" key="3">
    <source>
        <dbReference type="RefSeq" id="XP_050554577.1"/>
    </source>
</evidence>
<reference evidence="3" key="1">
    <citation type="submission" date="2025-08" db="UniProtKB">
        <authorList>
            <consortium name="RefSeq"/>
        </authorList>
    </citation>
    <scope>IDENTIFICATION</scope>
    <source>
        <tissue evidence="3">Whole larval tissue</tissue>
    </source>
</reference>
<dbReference type="Proteomes" id="UP000829999">
    <property type="component" value="Chromosome 15"/>
</dbReference>
<organism evidence="2 3">
    <name type="scientific">Spodoptera frugiperda</name>
    <name type="common">Fall armyworm</name>
    <dbReference type="NCBI Taxonomy" id="7108"/>
    <lineage>
        <taxon>Eukaryota</taxon>
        <taxon>Metazoa</taxon>
        <taxon>Ecdysozoa</taxon>
        <taxon>Arthropoda</taxon>
        <taxon>Hexapoda</taxon>
        <taxon>Insecta</taxon>
        <taxon>Pterygota</taxon>
        <taxon>Neoptera</taxon>
        <taxon>Endopterygota</taxon>
        <taxon>Lepidoptera</taxon>
        <taxon>Glossata</taxon>
        <taxon>Ditrysia</taxon>
        <taxon>Noctuoidea</taxon>
        <taxon>Noctuidae</taxon>
        <taxon>Amphipyrinae</taxon>
        <taxon>Spodoptera</taxon>
    </lineage>
</organism>
<dbReference type="AlphaFoldDB" id="A0A9R0DW46"/>
<feature type="region of interest" description="Disordered" evidence="1">
    <location>
        <begin position="470"/>
        <end position="490"/>
    </location>
</feature>